<comment type="caution">
    <text evidence="1">The sequence shown here is derived from an EMBL/GenBank/DDBJ whole genome shotgun (WGS) entry which is preliminary data.</text>
</comment>
<accession>A0A414WQM0</accession>
<dbReference type="InterPro" id="IPR016193">
    <property type="entry name" value="Cytidine_deaminase-like"/>
</dbReference>
<dbReference type="Gene3D" id="3.40.140.30">
    <property type="entry name" value="Hypothetical protein TM1506"/>
    <property type="match status" value="1"/>
</dbReference>
<gene>
    <name evidence="1" type="ORF">DW204_14390</name>
</gene>
<dbReference type="Pfam" id="PF08973">
    <property type="entry name" value="TM1506"/>
    <property type="match status" value="1"/>
</dbReference>
<reference evidence="1 2" key="1">
    <citation type="submission" date="2018-08" db="EMBL/GenBank/DDBJ databases">
        <title>A genome reference for cultivated species of the human gut microbiota.</title>
        <authorList>
            <person name="Zou Y."/>
            <person name="Xue W."/>
            <person name="Luo G."/>
        </authorList>
    </citation>
    <scope>NUCLEOTIDE SEQUENCE [LARGE SCALE GENOMIC DNA]</scope>
    <source>
        <strain evidence="1 2">AM17-44</strain>
    </source>
</reference>
<dbReference type="Proteomes" id="UP000284998">
    <property type="component" value="Unassembled WGS sequence"/>
</dbReference>
<dbReference type="RefSeq" id="WP_118244662.1">
    <property type="nucleotide sequence ID" value="NZ_QRJS01000059.1"/>
</dbReference>
<dbReference type="GO" id="GO:0003824">
    <property type="term" value="F:catalytic activity"/>
    <property type="evidence" value="ECO:0007669"/>
    <property type="project" value="InterPro"/>
</dbReference>
<dbReference type="EMBL" id="QRJS01000059">
    <property type="protein sequence ID" value="RHH39198.1"/>
    <property type="molecule type" value="Genomic_DNA"/>
</dbReference>
<dbReference type="SUPFAM" id="SSF53927">
    <property type="entry name" value="Cytidine deaminase-like"/>
    <property type="match status" value="1"/>
</dbReference>
<proteinExistence type="predicted"/>
<dbReference type="AlphaFoldDB" id="A0A414WQM0"/>
<organism evidence="1 2">
    <name type="scientific">Phocaeicola plebeius</name>
    <dbReference type="NCBI Taxonomy" id="310297"/>
    <lineage>
        <taxon>Bacteria</taxon>
        <taxon>Pseudomonadati</taxon>
        <taxon>Bacteroidota</taxon>
        <taxon>Bacteroidia</taxon>
        <taxon>Bacteroidales</taxon>
        <taxon>Bacteroidaceae</taxon>
        <taxon>Phocaeicola</taxon>
    </lineage>
</organism>
<dbReference type="InterPro" id="IPR037081">
    <property type="entry name" value="Hyp_TM1506"/>
</dbReference>
<evidence type="ECO:0000313" key="2">
    <source>
        <dbReference type="Proteomes" id="UP000284998"/>
    </source>
</evidence>
<dbReference type="InterPro" id="IPR015067">
    <property type="entry name" value="DUF1893_TM1506-like"/>
</dbReference>
<evidence type="ECO:0000313" key="1">
    <source>
        <dbReference type="EMBL" id="RHH39198.1"/>
    </source>
</evidence>
<name>A0A414WQM0_9BACT</name>
<sequence>MDELIRLLNEGNYSCVVRQGEETRTFSRRGVADLYDLYATDRAFLKGAWLADKVIGKGAAALMVLGGVSRVWTRVVSTPALALLRKGGVEVAYAEEVPCIINRTRTGRCPLETLCDVSDNPVELYPVIEDFVSRMREAGEKEKTISEK</sequence>
<protein>
    <submittedName>
        <fullName evidence="1">DUF1893 domain-containing protein</fullName>
    </submittedName>
</protein>